<feature type="domain" description="C3H1-type" evidence="6">
    <location>
        <begin position="334"/>
        <end position="362"/>
    </location>
</feature>
<organism evidence="7">
    <name type="scientific">Ostreococcus tauri</name>
    <name type="common">Marine green alga</name>
    <dbReference type="NCBI Taxonomy" id="70448"/>
    <lineage>
        <taxon>Eukaryota</taxon>
        <taxon>Viridiplantae</taxon>
        <taxon>Chlorophyta</taxon>
        <taxon>Mamiellophyceae</taxon>
        <taxon>Mamiellales</taxon>
        <taxon>Bathycoccaceae</taxon>
        <taxon>Ostreococcus</taxon>
    </lineage>
</organism>
<proteinExistence type="inferred from homology"/>
<feature type="compositionally biased region" description="Basic and acidic residues" evidence="5">
    <location>
        <begin position="169"/>
        <end position="179"/>
    </location>
</feature>
<dbReference type="Proteomes" id="UP000195557">
    <property type="component" value="Unassembled WGS sequence"/>
</dbReference>
<evidence type="ECO:0000256" key="2">
    <source>
        <dbReference type="ARBA" id="ARBA00023054"/>
    </source>
</evidence>
<keyword evidence="2 4" id="KW-0175">Coiled coil</keyword>
<keyword evidence="3" id="KW-0479">Metal-binding</keyword>
<feature type="coiled-coil region" evidence="4">
    <location>
        <begin position="289"/>
        <end position="316"/>
    </location>
</feature>
<evidence type="ECO:0000256" key="5">
    <source>
        <dbReference type="SAM" id="MobiDB-lite"/>
    </source>
</evidence>
<evidence type="ECO:0000256" key="1">
    <source>
        <dbReference type="ARBA" id="ARBA00007584"/>
    </source>
</evidence>
<protein>
    <recommendedName>
        <fullName evidence="6">C3H1-type domain-containing protein</fullName>
    </recommendedName>
</protein>
<keyword evidence="3" id="KW-0862">Zinc</keyword>
<feature type="region of interest" description="Disordered" evidence="5">
    <location>
        <begin position="450"/>
        <end position="472"/>
    </location>
</feature>
<dbReference type="GO" id="GO:0008270">
    <property type="term" value="F:zinc ion binding"/>
    <property type="evidence" value="ECO:0007669"/>
    <property type="project" value="UniProtKB-KW"/>
</dbReference>
<dbReference type="Pfam" id="PF07047">
    <property type="entry name" value="OPA3"/>
    <property type="match status" value="1"/>
</dbReference>
<dbReference type="PANTHER" id="PTHR12499">
    <property type="entry name" value="OPTIC ATROPHY 3 PROTEIN OPA3"/>
    <property type="match status" value="1"/>
</dbReference>
<evidence type="ECO:0000313" key="7">
    <source>
        <dbReference type="EMBL" id="OUS45721.1"/>
    </source>
</evidence>
<reference evidence="7" key="1">
    <citation type="submission" date="2017-04" db="EMBL/GenBank/DDBJ databases">
        <title>Population genomics of picophytoplankton unveils novel chromosome hypervariability.</title>
        <authorList>
            <consortium name="DOE Joint Genome Institute"/>
            <person name="Blanc-Mathieu R."/>
            <person name="Krasovec M."/>
            <person name="Hebrard M."/>
            <person name="Yau S."/>
            <person name="Desgranges E."/>
            <person name="Martin J."/>
            <person name="Schackwitz W."/>
            <person name="Kuo A."/>
            <person name="Salin G."/>
            <person name="Donnadieu C."/>
            <person name="Desdevises Y."/>
            <person name="Sanchez-Ferandin S."/>
            <person name="Moreau H."/>
            <person name="Rivals E."/>
            <person name="Grigoriev I.V."/>
            <person name="Grimsley N."/>
            <person name="Eyre-Walker A."/>
            <person name="Piganeau G."/>
        </authorList>
    </citation>
    <scope>NUCLEOTIDE SEQUENCE [LARGE SCALE GENOMIC DNA]</scope>
    <source>
        <strain evidence="7">RCC 1115</strain>
    </source>
</reference>
<comment type="similarity">
    <text evidence="1">Belongs to the OPA3 family.</text>
</comment>
<feature type="region of interest" description="Disordered" evidence="5">
    <location>
        <begin position="159"/>
        <end position="179"/>
    </location>
</feature>
<evidence type="ECO:0000256" key="4">
    <source>
        <dbReference type="SAM" id="Coils"/>
    </source>
</evidence>
<feature type="region of interest" description="Disordered" evidence="5">
    <location>
        <begin position="498"/>
        <end position="534"/>
    </location>
</feature>
<dbReference type="GO" id="GO:0019216">
    <property type="term" value="P:regulation of lipid metabolic process"/>
    <property type="evidence" value="ECO:0007669"/>
    <property type="project" value="TreeGrafter"/>
</dbReference>
<dbReference type="PROSITE" id="PS50103">
    <property type="entry name" value="ZF_C3H1"/>
    <property type="match status" value="1"/>
</dbReference>
<dbReference type="GO" id="GO:0005739">
    <property type="term" value="C:mitochondrion"/>
    <property type="evidence" value="ECO:0007669"/>
    <property type="project" value="TreeGrafter"/>
</dbReference>
<keyword evidence="3" id="KW-0863">Zinc-finger</keyword>
<feature type="compositionally biased region" description="Basic and acidic residues" evidence="5">
    <location>
        <begin position="382"/>
        <end position="395"/>
    </location>
</feature>
<dbReference type="InterPro" id="IPR000571">
    <property type="entry name" value="Znf_CCCH"/>
</dbReference>
<dbReference type="AlphaFoldDB" id="A0A1Y5I8H1"/>
<name>A0A1Y5I8H1_OSTTA</name>
<sequence length="534" mass="59251">MAMYVKAFALVVKTASKPLAKRLRVMIEESARARRIAIDAARWASRVSAFVSRDDVAIGESGTRRARAAEKKTLARAAMSEEQALRAASEFVGEAFVFAVAGGVVWWEVDKSNAKDEKRRADAAAERAQLSLIIDAQHETMADMAALIEDLMAYKKASTAASPRHSRARPRESEHEMKGVGKAKKNAFIAFLRDAVSRDAAFANALATTTKEYNSWSKLCRERGRIDAAHADALRLLDSKGHMLNVIDRVCERGEGESEENLAKVSEAWESTKKVQRGKFEKSGGARGVAEARLRKKEAKERINATRKEREARESRDKELKAARVEYAAKVHEARSAGACLDWLNMGRCRFAEDCQFTHDSMSKGILKQLAITVGAETGDVKKERNTAEKAERKARATALRGATGGTDGVQDDVIGGQTSSSDDEDDDGDDGVPGFLKIERARRAAEALLSTNKSKKAEPSRQTQKAKHFNEKQLARKQTFLKEGKNQPLIKRGLKRVSESVHTVREKKKKPRHVDSERRKKRVGKERTFFGDV</sequence>
<evidence type="ECO:0000259" key="6">
    <source>
        <dbReference type="PROSITE" id="PS50103"/>
    </source>
</evidence>
<dbReference type="InterPro" id="IPR010754">
    <property type="entry name" value="OPA3-like"/>
</dbReference>
<accession>A0A1Y5I8H1</accession>
<dbReference type="PANTHER" id="PTHR12499:SF0">
    <property type="entry name" value="OPTIC ATROPHY 3 PROTEIN"/>
    <property type="match status" value="1"/>
</dbReference>
<feature type="compositionally biased region" description="Acidic residues" evidence="5">
    <location>
        <begin position="422"/>
        <end position="431"/>
    </location>
</feature>
<gene>
    <name evidence="7" type="ORF">BE221DRAFT_213331</name>
</gene>
<evidence type="ECO:0000256" key="3">
    <source>
        <dbReference type="PROSITE-ProRule" id="PRU00723"/>
    </source>
</evidence>
<feature type="region of interest" description="Disordered" evidence="5">
    <location>
        <begin position="382"/>
        <end position="435"/>
    </location>
</feature>
<feature type="zinc finger region" description="C3H1-type" evidence="3">
    <location>
        <begin position="334"/>
        <end position="362"/>
    </location>
</feature>
<dbReference type="EMBL" id="KZ155786">
    <property type="protein sequence ID" value="OUS45721.1"/>
    <property type="molecule type" value="Genomic_DNA"/>
</dbReference>